<evidence type="ECO:0000256" key="5">
    <source>
        <dbReference type="ARBA" id="ARBA00023002"/>
    </source>
</evidence>
<dbReference type="EC" id="1.1.1.31" evidence="3"/>
<dbReference type="InterPro" id="IPR002204">
    <property type="entry name" value="3-OH-isobutyrate_DH-rel_CS"/>
</dbReference>
<name>A0A0W0FS97_MONRR</name>
<dbReference type="GO" id="GO:0006574">
    <property type="term" value="P:L-valine catabolic process"/>
    <property type="evidence" value="ECO:0007669"/>
    <property type="project" value="TreeGrafter"/>
</dbReference>
<organism evidence="10 11">
    <name type="scientific">Moniliophthora roreri</name>
    <name type="common">Frosty pod rot fungus</name>
    <name type="synonym">Monilia roreri</name>
    <dbReference type="NCBI Taxonomy" id="221103"/>
    <lineage>
        <taxon>Eukaryota</taxon>
        <taxon>Fungi</taxon>
        <taxon>Dikarya</taxon>
        <taxon>Basidiomycota</taxon>
        <taxon>Agaricomycotina</taxon>
        <taxon>Agaricomycetes</taxon>
        <taxon>Agaricomycetidae</taxon>
        <taxon>Agaricales</taxon>
        <taxon>Marasmiineae</taxon>
        <taxon>Marasmiaceae</taxon>
        <taxon>Moniliophthora</taxon>
    </lineage>
</organism>
<dbReference type="Gene3D" id="3.40.50.720">
    <property type="entry name" value="NAD(P)-binding Rossmann-like Domain"/>
    <property type="match status" value="2"/>
</dbReference>
<dbReference type="InterPro" id="IPR029154">
    <property type="entry name" value="HIBADH-like_NADP-bd"/>
</dbReference>
<comment type="similarity">
    <text evidence="2">Belongs to the HIBADH-related family. 3-hydroxyisobutyrate dehydrogenase subfamily.</text>
</comment>
<evidence type="ECO:0000256" key="6">
    <source>
        <dbReference type="ARBA" id="ARBA00023027"/>
    </source>
</evidence>
<dbReference type="GO" id="GO:0051287">
    <property type="term" value="F:NAD binding"/>
    <property type="evidence" value="ECO:0007669"/>
    <property type="project" value="InterPro"/>
</dbReference>
<keyword evidence="5" id="KW-0560">Oxidoreductase</keyword>
<evidence type="ECO:0000256" key="1">
    <source>
        <dbReference type="ARBA" id="ARBA00005109"/>
    </source>
</evidence>
<dbReference type="eggNOG" id="KOG1430">
    <property type="taxonomic scope" value="Eukaryota"/>
</dbReference>
<dbReference type="PANTHER" id="PTHR22981:SF7">
    <property type="entry name" value="3-HYDROXYISOBUTYRATE DEHYDROGENASE, MITOCHONDRIAL"/>
    <property type="match status" value="1"/>
</dbReference>
<dbReference type="SUPFAM" id="SSF51735">
    <property type="entry name" value="NAD(P)-binding Rossmann-fold domains"/>
    <property type="match status" value="2"/>
</dbReference>
<dbReference type="Pfam" id="PF14833">
    <property type="entry name" value="NAD_binding_11"/>
    <property type="match status" value="1"/>
</dbReference>
<evidence type="ECO:0000256" key="4">
    <source>
        <dbReference type="ARBA" id="ARBA00022456"/>
    </source>
</evidence>
<dbReference type="InterPro" id="IPR013328">
    <property type="entry name" value="6PGD_dom2"/>
</dbReference>
<sequence>MERVAQRPKSISFIGLGRMGFEMAFNLFSKQYAHASDSHFVVCDAVPESAQNFCTNFLSQFPGAKIAIAATPEEATLASQTVITMLPSSPQVKVVYNNGIIPTLQKLPSDISQNTLCIDSTTLDVNVAREVAKSVIDAKAQMVDAPVSGGVTGAKAGTLAFLVGGSETGFHLAQPILTHMGQRIIHCGPSGAGLGAKICNNLILGVQQVVVGEAMLLGEKLGLDPAVLASVVSSSTGNCWSVAVNNPVPSALPEKSPPCERDYDGGFATALMLKDMGLATDIASSTGSPLPMGEAAEKSSSKPNVLIFGGLNTYSRAIAGYLVPVEGESLVSHVRIVDKYSVKPPTTYLGAEFSKLLEKPEIEYKQANLTVPAIVHSMFDPPEGQPPYDYVFDLTGEVRPDRTDMIQINTTCNVARSIGEEAAKRQVKAYVRLMLPFYETSSKGSGSEKEDVEPHGTIGTWWHETLRILGAIENLNLVILRTGLAYGPYIDYGDTTSCITVAAVYGYLKSTMKSVWSPGKNPTNTVHSDDIAGAVWACAQWIASKGRKEADALAGEEIIFHNDKSKVKDVQGAPAPDKKVIAPLFNLVDDSKSTLLSVGQTVTSFFGTTFDFFNLPERTWYKVMDDDKAVEDINEHHVGGWTTMIQNSNPPIQNTPLSAYMDKYALEKRTIAFDNAKIKEVVGYSLKRPAFDHEAIREIVDKWKAEGSWPIV</sequence>
<dbReference type="Proteomes" id="UP000054988">
    <property type="component" value="Unassembled WGS sequence"/>
</dbReference>
<dbReference type="AlphaFoldDB" id="A0A0W0FS97"/>
<comment type="catalytic activity">
    <reaction evidence="7">
        <text>3-hydroxy-2-methylpropanoate + NAD(+) = 2-methyl-3-oxopropanoate + NADH + H(+)</text>
        <dbReference type="Rhea" id="RHEA:17681"/>
        <dbReference type="ChEBI" id="CHEBI:11805"/>
        <dbReference type="ChEBI" id="CHEBI:15378"/>
        <dbReference type="ChEBI" id="CHEBI:57540"/>
        <dbReference type="ChEBI" id="CHEBI:57700"/>
        <dbReference type="ChEBI" id="CHEBI:57945"/>
        <dbReference type="EC" id="1.1.1.31"/>
    </reaction>
</comment>
<evidence type="ECO:0000313" key="10">
    <source>
        <dbReference type="EMBL" id="KTB39140.1"/>
    </source>
</evidence>
<comment type="pathway">
    <text evidence="1">Amino-acid degradation; L-valine degradation.</text>
</comment>
<feature type="domain" description="3-hydroxyisobutyrate dehydrogenase-like NAD-binding" evidence="9">
    <location>
        <begin position="191"/>
        <end position="298"/>
    </location>
</feature>
<comment type="caution">
    <text evidence="10">The sequence shown here is derived from an EMBL/GenBank/DDBJ whole genome shotgun (WGS) entry which is preliminary data.</text>
</comment>
<dbReference type="EMBL" id="LATX01001706">
    <property type="protein sequence ID" value="KTB39140.1"/>
    <property type="molecule type" value="Genomic_DNA"/>
</dbReference>
<dbReference type="InterPro" id="IPR036291">
    <property type="entry name" value="NAD(P)-bd_dom_sf"/>
</dbReference>
<dbReference type="InterPro" id="IPR006115">
    <property type="entry name" value="6PGDH_NADP-bd"/>
</dbReference>
<dbReference type="Pfam" id="PF03446">
    <property type="entry name" value="NAD_binding_2"/>
    <property type="match status" value="1"/>
</dbReference>
<evidence type="ECO:0000256" key="7">
    <source>
        <dbReference type="ARBA" id="ARBA00049197"/>
    </source>
</evidence>
<evidence type="ECO:0000256" key="3">
    <source>
        <dbReference type="ARBA" id="ARBA00012991"/>
    </source>
</evidence>
<accession>A0A0W0FS97</accession>
<evidence type="ECO:0000313" key="11">
    <source>
        <dbReference type="Proteomes" id="UP000054988"/>
    </source>
</evidence>
<dbReference type="PROSITE" id="PS00895">
    <property type="entry name" value="3_HYDROXYISOBUT_DH"/>
    <property type="match status" value="1"/>
</dbReference>
<keyword evidence="4" id="KW-0101">Branched-chain amino acid catabolism</keyword>
<gene>
    <name evidence="10" type="ORF">WG66_8279</name>
</gene>
<dbReference type="GO" id="GO:0008442">
    <property type="term" value="F:3-hydroxyisobutyrate dehydrogenase activity"/>
    <property type="evidence" value="ECO:0007669"/>
    <property type="project" value="UniProtKB-EC"/>
</dbReference>
<dbReference type="InterPro" id="IPR008927">
    <property type="entry name" value="6-PGluconate_DH-like_C_sf"/>
</dbReference>
<evidence type="ECO:0000259" key="8">
    <source>
        <dbReference type="Pfam" id="PF03446"/>
    </source>
</evidence>
<reference evidence="10 11" key="1">
    <citation type="submission" date="2015-12" db="EMBL/GenBank/DDBJ databases">
        <title>Draft genome sequence of Moniliophthora roreri, the causal agent of frosty pod rot of cacao.</title>
        <authorList>
            <person name="Aime M.C."/>
            <person name="Diaz-Valderrama J.R."/>
            <person name="Kijpornyongpan T."/>
            <person name="Phillips-Mora W."/>
        </authorList>
    </citation>
    <scope>NUCLEOTIDE SEQUENCE [LARGE SCALE GENOMIC DNA]</scope>
    <source>
        <strain evidence="10 11">MCA 2952</strain>
    </source>
</reference>
<proteinExistence type="inferred from homology"/>
<evidence type="ECO:0000256" key="2">
    <source>
        <dbReference type="ARBA" id="ARBA00006013"/>
    </source>
</evidence>
<dbReference type="Gene3D" id="1.10.1040.10">
    <property type="entry name" value="N-(1-d-carboxylethyl)-l-norvaline Dehydrogenase, domain 2"/>
    <property type="match status" value="1"/>
</dbReference>
<keyword evidence="6" id="KW-0520">NAD</keyword>
<dbReference type="FunFam" id="1.10.1040.10:FF:000006">
    <property type="entry name" value="3-hydroxyisobutyrate dehydrogenase"/>
    <property type="match status" value="1"/>
</dbReference>
<dbReference type="GO" id="GO:0050661">
    <property type="term" value="F:NADP binding"/>
    <property type="evidence" value="ECO:0007669"/>
    <property type="project" value="InterPro"/>
</dbReference>
<protein>
    <recommendedName>
        <fullName evidence="3">3-hydroxyisobutyrate dehydrogenase</fullName>
        <ecNumber evidence="3">1.1.1.31</ecNumber>
    </recommendedName>
</protein>
<dbReference type="PANTHER" id="PTHR22981">
    <property type="entry name" value="3-HYDROXYISOBUTYRATE DEHYDROGENASE-RELATED"/>
    <property type="match status" value="1"/>
</dbReference>
<evidence type="ECO:0000259" key="9">
    <source>
        <dbReference type="Pfam" id="PF14833"/>
    </source>
</evidence>
<feature type="domain" description="6-phosphogluconate dehydrogenase NADP-binding" evidence="8">
    <location>
        <begin position="11"/>
        <end position="188"/>
    </location>
</feature>
<dbReference type="SUPFAM" id="SSF48179">
    <property type="entry name" value="6-phosphogluconate dehydrogenase C-terminal domain-like"/>
    <property type="match status" value="1"/>
</dbReference>
<dbReference type="GO" id="GO:0005739">
    <property type="term" value="C:mitochondrion"/>
    <property type="evidence" value="ECO:0007669"/>
    <property type="project" value="TreeGrafter"/>
</dbReference>